<protein>
    <submittedName>
        <fullName evidence="1">Uncharacterized protein</fullName>
    </submittedName>
</protein>
<dbReference type="EMBL" id="CP033713">
    <property type="protein sequence ID" value="AYW94100.1"/>
    <property type="molecule type" value="Genomic_DNA"/>
</dbReference>
<accession>A0ABM7AP75</accession>
<evidence type="ECO:0000313" key="2">
    <source>
        <dbReference type="Proteomes" id="UP000268669"/>
    </source>
</evidence>
<sequence length="88" mass="9736">MNASETKYAVLINNELTENVTVDEYSYGDLGDALVITFDVWGANGGMHNHYTTIFPKDSKSIKQVVQLLDADNRPRGDAINKTCSVLK</sequence>
<organism evidence="1 2">
    <name type="scientific">Yersinia pseudotuberculosis</name>
    <dbReference type="NCBI Taxonomy" id="633"/>
    <lineage>
        <taxon>Bacteria</taxon>
        <taxon>Pseudomonadati</taxon>
        <taxon>Pseudomonadota</taxon>
        <taxon>Gammaproteobacteria</taxon>
        <taxon>Enterobacterales</taxon>
        <taxon>Yersiniaceae</taxon>
        <taxon>Yersinia</taxon>
    </lineage>
</organism>
<proteinExistence type="predicted"/>
<keyword evidence="2" id="KW-1185">Reference proteome</keyword>
<reference evidence="1" key="1">
    <citation type="submission" date="2018-11" db="EMBL/GenBank/DDBJ databases">
        <title>FDA dAtabase for Regulatory Grade micrObial Sequences (FDA-ARGOS): Supporting development and validation of Infectious Disease Dx tests.</title>
        <authorList>
            <person name="Bliska J."/>
            <person name="Cleland M.-M."/>
            <person name="Tallon L."/>
            <person name="Sadzewicz L."/>
            <person name="Zhao X."/>
            <person name="Vavikolanu K."/>
            <person name="Mehta A."/>
            <person name="Aluvathingal J."/>
            <person name="Nadendla S."/>
            <person name="Yan Y."/>
            <person name="Sichtig H."/>
        </authorList>
    </citation>
    <scope>NUCLEOTIDE SEQUENCE [LARGE SCALE GENOMIC DNA]</scope>
    <source>
        <strain evidence="1">FDAARGOS_581</strain>
    </source>
</reference>
<dbReference type="Proteomes" id="UP000268669">
    <property type="component" value="Chromosome"/>
</dbReference>
<name>A0ABM7AP75_YERPU</name>
<evidence type="ECO:0000313" key="1">
    <source>
        <dbReference type="EMBL" id="AYW94100.1"/>
    </source>
</evidence>
<gene>
    <name evidence="1" type="ORF">EGX47_01865</name>
</gene>